<sequence>LREAIAKYCRGNIEAWPRALPLALFADRITVSRVTGFSPYQLLHGSDPVLSLDLAEVMFLAPEFRVGMSTSDLLAARMKQLERHPHELRKAAQSLWKARFHSKAQFDLKFERRFQRKLVTHAYREGQMVLLRNSSLEKSVAATAKIVPRYLGPYQIVRRNKGGAYILQEMDGTVLARGVAPRRLLPY</sequence>
<proteinExistence type="predicted"/>
<protein>
    <submittedName>
        <fullName evidence="1">Uncharacterized protein</fullName>
    </submittedName>
</protein>
<dbReference type="GO" id="GO:0003676">
    <property type="term" value="F:nucleic acid binding"/>
    <property type="evidence" value="ECO:0007669"/>
    <property type="project" value="InterPro"/>
</dbReference>
<feature type="non-terminal residue" evidence="1">
    <location>
        <position position="1"/>
    </location>
</feature>
<comment type="caution">
    <text evidence="1">The sequence shown here is derived from an EMBL/GenBank/DDBJ whole genome shotgun (WGS) entry which is preliminary data.</text>
</comment>
<gene>
    <name evidence="1" type="ORF">BD626DRAFT_389552</name>
</gene>
<dbReference type="OrthoDB" id="446925at2759"/>
<dbReference type="EMBL" id="VDMD01000080">
    <property type="protein sequence ID" value="TRM56114.1"/>
    <property type="molecule type" value="Genomic_DNA"/>
</dbReference>
<dbReference type="AlphaFoldDB" id="A0A550BUA3"/>
<feature type="non-terminal residue" evidence="1">
    <location>
        <position position="187"/>
    </location>
</feature>
<evidence type="ECO:0000313" key="2">
    <source>
        <dbReference type="Proteomes" id="UP000320762"/>
    </source>
</evidence>
<dbReference type="InterPro" id="IPR036397">
    <property type="entry name" value="RNaseH_sf"/>
</dbReference>
<name>A0A550BUA3_9AGAR</name>
<dbReference type="Gene3D" id="3.30.420.10">
    <property type="entry name" value="Ribonuclease H-like superfamily/Ribonuclease H"/>
    <property type="match status" value="1"/>
</dbReference>
<organism evidence="1 2">
    <name type="scientific">Schizophyllum amplum</name>
    <dbReference type="NCBI Taxonomy" id="97359"/>
    <lineage>
        <taxon>Eukaryota</taxon>
        <taxon>Fungi</taxon>
        <taxon>Dikarya</taxon>
        <taxon>Basidiomycota</taxon>
        <taxon>Agaricomycotina</taxon>
        <taxon>Agaricomycetes</taxon>
        <taxon>Agaricomycetidae</taxon>
        <taxon>Agaricales</taxon>
        <taxon>Schizophyllaceae</taxon>
        <taxon>Schizophyllum</taxon>
    </lineage>
</organism>
<evidence type="ECO:0000313" key="1">
    <source>
        <dbReference type="EMBL" id="TRM56114.1"/>
    </source>
</evidence>
<dbReference type="Proteomes" id="UP000320762">
    <property type="component" value="Unassembled WGS sequence"/>
</dbReference>
<dbReference type="STRING" id="97359.A0A550BUA3"/>
<keyword evidence="2" id="KW-1185">Reference proteome</keyword>
<reference evidence="1 2" key="1">
    <citation type="journal article" date="2019" name="New Phytol.">
        <title>Comparative genomics reveals unique wood-decay strategies and fruiting body development in the Schizophyllaceae.</title>
        <authorList>
            <person name="Almasi E."/>
            <person name="Sahu N."/>
            <person name="Krizsan K."/>
            <person name="Balint B."/>
            <person name="Kovacs G.M."/>
            <person name="Kiss B."/>
            <person name="Cseklye J."/>
            <person name="Drula E."/>
            <person name="Henrissat B."/>
            <person name="Nagy I."/>
            <person name="Chovatia M."/>
            <person name="Adam C."/>
            <person name="LaButti K."/>
            <person name="Lipzen A."/>
            <person name="Riley R."/>
            <person name="Grigoriev I.V."/>
            <person name="Nagy L.G."/>
        </authorList>
    </citation>
    <scope>NUCLEOTIDE SEQUENCE [LARGE SCALE GENOMIC DNA]</scope>
    <source>
        <strain evidence="1 2">NL-1724</strain>
    </source>
</reference>
<accession>A0A550BUA3</accession>